<reference evidence="1" key="1">
    <citation type="submission" date="2022-04" db="EMBL/GenBank/DDBJ databases">
        <title>Genome of the entomopathogenic fungus Entomophthora muscae.</title>
        <authorList>
            <person name="Elya C."/>
            <person name="Lovett B.R."/>
            <person name="Lee E."/>
            <person name="Macias A.M."/>
            <person name="Hajek A.E."/>
            <person name="De Bivort B.L."/>
            <person name="Kasson M.T."/>
            <person name="De Fine Licht H.H."/>
            <person name="Stajich J.E."/>
        </authorList>
    </citation>
    <scope>NUCLEOTIDE SEQUENCE</scope>
    <source>
        <strain evidence="1">Berkeley</strain>
    </source>
</reference>
<evidence type="ECO:0000313" key="1">
    <source>
        <dbReference type="EMBL" id="KAJ9056168.1"/>
    </source>
</evidence>
<sequence length="441" mass="48353">MAGIAEDKILVLEFGTYSIKLKVGTDDVGSLPNLEIRSQIGIPSDLLTSVEEEDAPRSKRISDENLKNAFTEGKLVLGSELTKYFSADKPSAEKGPIKVFDTLNEDGIIDWSCLKLLLIHLLVCELEIALDDNDSALLVAVPLSWPKVDLEHLSQLCFENLNSPALFILPQPLATLYGYGVSNGLVVDIGYSSTKLTPIIDCCVIGYGHSTLAFGTKDFDELLLEYILGNTELQSTFSEVKLDLDLVQYLREAGHLSFIKKEGVLNDGSSRVSPSKSNFDLAQNTVKIEYNGTTIQVKEALLEVSECVFATSLKNMPSLAQQLIDGIFRAIERCDPEKRSLLWDNIALSGGFSCAKGLGKSLEQALQARMPITENSGLSQSTPIKVTPMPEYFSKWKGNPHLATMLGSTITAKYVFQDPKLHITKLDYSESGPLIIHNKSA</sequence>
<protein>
    <submittedName>
        <fullName evidence="1">Uncharacterized protein</fullName>
    </submittedName>
</protein>
<comment type="caution">
    <text evidence="1">The sequence shown here is derived from an EMBL/GenBank/DDBJ whole genome shotgun (WGS) entry which is preliminary data.</text>
</comment>
<gene>
    <name evidence="1" type="ORF">DSO57_1035851</name>
</gene>
<evidence type="ECO:0000313" key="2">
    <source>
        <dbReference type="Proteomes" id="UP001165960"/>
    </source>
</evidence>
<dbReference type="EMBL" id="QTSX02006007">
    <property type="protein sequence ID" value="KAJ9056168.1"/>
    <property type="molecule type" value="Genomic_DNA"/>
</dbReference>
<accession>A0ACC2S1N5</accession>
<name>A0ACC2S1N5_9FUNG</name>
<proteinExistence type="predicted"/>
<organism evidence="1 2">
    <name type="scientific">Entomophthora muscae</name>
    <dbReference type="NCBI Taxonomy" id="34485"/>
    <lineage>
        <taxon>Eukaryota</taxon>
        <taxon>Fungi</taxon>
        <taxon>Fungi incertae sedis</taxon>
        <taxon>Zoopagomycota</taxon>
        <taxon>Entomophthoromycotina</taxon>
        <taxon>Entomophthoromycetes</taxon>
        <taxon>Entomophthorales</taxon>
        <taxon>Entomophthoraceae</taxon>
        <taxon>Entomophthora</taxon>
    </lineage>
</organism>
<keyword evidence="2" id="KW-1185">Reference proteome</keyword>
<dbReference type="Proteomes" id="UP001165960">
    <property type="component" value="Unassembled WGS sequence"/>
</dbReference>